<dbReference type="Proteomes" id="UP000000750">
    <property type="component" value="Chromosome"/>
</dbReference>
<evidence type="ECO:0000313" key="1">
    <source>
        <dbReference type="EMBL" id="AAK33855.1"/>
    </source>
</evidence>
<organism evidence="1 2">
    <name type="scientific">Streptococcus pyogenes serotype M1</name>
    <dbReference type="NCBI Taxonomy" id="301447"/>
    <lineage>
        <taxon>Bacteria</taxon>
        <taxon>Bacillati</taxon>
        <taxon>Bacillota</taxon>
        <taxon>Bacilli</taxon>
        <taxon>Lactobacillales</taxon>
        <taxon>Streptococcaceae</taxon>
        <taxon>Streptococcus</taxon>
    </lineage>
</organism>
<name>Q9A040_STRP1</name>
<dbReference type="OMA" id="NDECNNI"/>
<dbReference type="Gene3D" id="3.30.110.190">
    <property type="match status" value="1"/>
</dbReference>
<protein>
    <recommendedName>
        <fullName evidence="3">DUF4393 domain-containing protein</fullName>
    </recommendedName>
</protein>
<reference evidence="1 2" key="1">
    <citation type="journal article" date="2001" name="Proc. Natl. Acad. Sci. U.S.A.">
        <title>Complete genome sequence of an M1 strain of Streptococcus pyogenes.</title>
        <authorList>
            <person name="Ferretti J.J."/>
            <person name="McShan W.M."/>
            <person name="Adjic D."/>
            <person name="Savic D."/>
            <person name="Savic G."/>
            <person name="Lyon K."/>
            <person name="Primeaux C."/>
            <person name="Sezate S.S."/>
            <person name="Surorov A.N."/>
            <person name="Kenton S."/>
            <person name="Lai H."/>
            <person name="Lin S."/>
            <person name="Qian Y."/>
            <person name="Jia H.G."/>
            <person name="Najar F.Z."/>
            <person name="Ren Q."/>
            <person name="Zhu H."/>
            <person name="Song L."/>
            <person name="White J."/>
            <person name="Yuan X."/>
            <person name="Clifton S.W."/>
            <person name="Roe B.A."/>
            <person name="McLaughlin R.E."/>
        </authorList>
    </citation>
    <scope>NUCLEOTIDE SEQUENCE [LARGE SCALE GENOMIC DNA]</scope>
    <source>
        <strain evidence="2">ATCC 700294 / SF370 / Serotype M1</strain>
    </source>
</reference>
<gene>
    <name evidence="1" type="ordered locus">SPy_0942</name>
</gene>
<dbReference type="AlphaFoldDB" id="Q9A040"/>
<dbReference type="KEGG" id="spy:SPy_0942"/>
<evidence type="ECO:0008006" key="3">
    <source>
        <dbReference type="Google" id="ProtNLM"/>
    </source>
</evidence>
<evidence type="ECO:0000313" key="2">
    <source>
        <dbReference type="Proteomes" id="UP000000750"/>
    </source>
</evidence>
<dbReference type="EMBL" id="AE004092">
    <property type="protein sequence ID" value="AAK33855.1"/>
    <property type="molecule type" value="Genomic_DNA"/>
</dbReference>
<dbReference type="PATRIC" id="fig|160490.10.peg.811"/>
<dbReference type="Pfam" id="PF14337">
    <property type="entry name" value="Abi_alpha"/>
    <property type="match status" value="1"/>
</dbReference>
<keyword evidence="2" id="KW-1185">Reference proteome</keyword>
<proteinExistence type="predicted"/>
<dbReference type="HOGENOM" id="CLU_086036_0_0_9"/>
<sequence>MIDFSNIETYWPMTSSAFGLFITQGGLKPIFTSLNHMWYSKYGYLTERKAKLKEIENEYIYEIEKRKLENQEKFKNEIDCEFSKIPQTSLKEPVEYILYPAINESEQYLSNETLRNMFARTIASTFNQDKEKDLHSAFVQIIKQMTPLDAQNLLLINQEGNNLIANLQIGVHYSKENLSGTVNKANNIYLSKLDYSPDIIASSIDNLTRLGLIKVDYLHYPLDSNYESIKQTTIYKSLESEINTLNLFKTSNTKYDIKIEKGKVSLTDFGKKFISVCLE</sequence>
<accession>Q9A040</accession>
<dbReference type="InterPro" id="IPR025506">
    <property type="entry name" value="Abi_alpha"/>
</dbReference>